<protein>
    <recommendedName>
        <fullName evidence="2">F-box domain-containing protein</fullName>
    </recommendedName>
</protein>
<reference evidence="3" key="1">
    <citation type="submission" date="2020-06" db="EMBL/GenBank/DDBJ databases">
        <title>WGS assembly of Ceratodon purpureus strain R40.</title>
        <authorList>
            <person name="Carey S.B."/>
            <person name="Jenkins J."/>
            <person name="Shu S."/>
            <person name="Lovell J.T."/>
            <person name="Sreedasyam A."/>
            <person name="Maumus F."/>
            <person name="Tiley G.P."/>
            <person name="Fernandez-Pozo N."/>
            <person name="Barry K."/>
            <person name="Chen C."/>
            <person name="Wang M."/>
            <person name="Lipzen A."/>
            <person name="Daum C."/>
            <person name="Saski C.A."/>
            <person name="Payton A.C."/>
            <person name="Mcbreen J.C."/>
            <person name="Conrad R.E."/>
            <person name="Kollar L.M."/>
            <person name="Olsson S."/>
            <person name="Huttunen S."/>
            <person name="Landis J.B."/>
            <person name="Wickett N.J."/>
            <person name="Johnson M.G."/>
            <person name="Rensing S.A."/>
            <person name="Grimwood J."/>
            <person name="Schmutz J."/>
            <person name="Mcdaniel S.F."/>
        </authorList>
    </citation>
    <scope>NUCLEOTIDE SEQUENCE</scope>
    <source>
        <strain evidence="3">R40</strain>
    </source>
</reference>
<feature type="domain" description="F-box" evidence="2">
    <location>
        <begin position="201"/>
        <end position="243"/>
    </location>
</feature>
<dbReference type="AlphaFoldDB" id="A0A8T0HDF6"/>
<name>A0A8T0HDF6_CERPU</name>
<sequence length="639" mass="72556">MAPFKSSADDDPFIRKMKNLVGSSIKRSAGQMGDRCRQLSERWVSPVKCSAEGNYGHPLSGWMTSFKLCSTEGRQRCKLKDLLQMRLVTVRENWAQKWRCDQEVDADGAPDSTCRSEKWKQFLSVPTIAFSSVCLVLVSRYNSSNYRVGLLVPITIAVVTAILPKARADSGADDVDVLRPPRIENEFESLDDELDHPGDVKLDFDGLPIEIQGRILGYLAYEQVFQLKTVSSSIKNLAESDEFQASPSRKKPTLTACYFFIENGVWKWAGFDPSSREWRLLPPLKFLPADCMPDPDLFKEFLICAKDGLVCMNFSKSPAGEKLIVFNPLSRVRKELPLLNHRRNPVLMHILVDSVTKAYQVIVAGSSKSGDDDLSRITEVFDSRTGMWNRTGDLLGPPYALNEFQSGVYQDGKIFCIGFVEKNGEVGKGIIAYDVQEGRWSSEWMHLLHFCTSSTNLQLVENNGEVFLFSEREIDGSIEHWIDRVEWTWAKHEDDTSITCQLHNVIQRKKSGGRSLEVYPEFTCVPCDEGRLCILNSIDHTGVIYDIRDPEQSEVPLQALPDKDFRGELGFFCLNPMSFAVEPRFSSKVYHRKERLKEVEDRRLKEGSKEMPESEFEEGGVQEMGKENLECSHFKEKLS</sequence>
<evidence type="ECO:0000259" key="2">
    <source>
        <dbReference type="PROSITE" id="PS50181"/>
    </source>
</evidence>
<proteinExistence type="predicted"/>
<dbReference type="PANTHER" id="PTHR31672">
    <property type="entry name" value="BNACNNG10540D PROTEIN"/>
    <property type="match status" value="1"/>
</dbReference>
<dbReference type="InterPro" id="IPR050796">
    <property type="entry name" value="SCF_F-box_component"/>
</dbReference>
<dbReference type="EMBL" id="CM026428">
    <property type="protein sequence ID" value="KAG0567102.1"/>
    <property type="molecule type" value="Genomic_DNA"/>
</dbReference>
<comment type="caution">
    <text evidence="3">The sequence shown here is derived from an EMBL/GenBank/DDBJ whole genome shotgun (WGS) entry which is preliminary data.</text>
</comment>
<feature type="compositionally biased region" description="Basic and acidic residues" evidence="1">
    <location>
        <begin position="601"/>
        <end position="612"/>
    </location>
</feature>
<dbReference type="SUPFAM" id="SSF117281">
    <property type="entry name" value="Kelch motif"/>
    <property type="match status" value="1"/>
</dbReference>
<dbReference type="InterPro" id="IPR015915">
    <property type="entry name" value="Kelch-typ_b-propeller"/>
</dbReference>
<dbReference type="PANTHER" id="PTHR31672:SF2">
    <property type="entry name" value="F-BOX DOMAIN-CONTAINING PROTEIN"/>
    <property type="match status" value="1"/>
</dbReference>
<keyword evidence="4" id="KW-1185">Reference proteome</keyword>
<dbReference type="Pfam" id="PF00646">
    <property type="entry name" value="F-box"/>
    <property type="match status" value="1"/>
</dbReference>
<evidence type="ECO:0000256" key="1">
    <source>
        <dbReference type="SAM" id="MobiDB-lite"/>
    </source>
</evidence>
<accession>A0A8T0HDF6</accession>
<dbReference type="Gene3D" id="2.120.10.80">
    <property type="entry name" value="Kelch-type beta propeller"/>
    <property type="match status" value="1"/>
</dbReference>
<dbReference type="InterPro" id="IPR001810">
    <property type="entry name" value="F-box_dom"/>
</dbReference>
<evidence type="ECO:0000313" key="4">
    <source>
        <dbReference type="Proteomes" id="UP000822688"/>
    </source>
</evidence>
<organism evidence="3 4">
    <name type="scientific">Ceratodon purpureus</name>
    <name type="common">Fire moss</name>
    <name type="synonym">Dicranum purpureum</name>
    <dbReference type="NCBI Taxonomy" id="3225"/>
    <lineage>
        <taxon>Eukaryota</taxon>
        <taxon>Viridiplantae</taxon>
        <taxon>Streptophyta</taxon>
        <taxon>Embryophyta</taxon>
        <taxon>Bryophyta</taxon>
        <taxon>Bryophytina</taxon>
        <taxon>Bryopsida</taxon>
        <taxon>Dicranidae</taxon>
        <taxon>Pseudoditrichales</taxon>
        <taxon>Ditrichaceae</taxon>
        <taxon>Ceratodon</taxon>
    </lineage>
</organism>
<evidence type="ECO:0000313" key="3">
    <source>
        <dbReference type="EMBL" id="KAG0567102.1"/>
    </source>
</evidence>
<dbReference type="Proteomes" id="UP000822688">
    <property type="component" value="Chromosome 7"/>
</dbReference>
<dbReference type="PROSITE" id="PS50181">
    <property type="entry name" value="FBOX"/>
    <property type="match status" value="1"/>
</dbReference>
<feature type="region of interest" description="Disordered" evidence="1">
    <location>
        <begin position="601"/>
        <end position="622"/>
    </location>
</feature>
<gene>
    <name evidence="3" type="ORF">KC19_7G110100</name>
</gene>